<dbReference type="InterPro" id="IPR050772">
    <property type="entry name" value="Hydratase-Decarb/MhpD_sf"/>
</dbReference>
<dbReference type="SUPFAM" id="SSF56529">
    <property type="entry name" value="FAH"/>
    <property type="match status" value="1"/>
</dbReference>
<sequence>MNRHFPHRNPPHLLLCAREALMAHFRPILNQAGGTEQQWRVLRTLSDQEPMKPNRIAARSRQIDPDSRRPRKVFDTADNAANAGVALDGRPVRIHEVDLRWVGAILSRNAVVKETDLAAGVLHHPANGVVWLASKLGPLARRMLNH</sequence>
<dbReference type="GO" id="GO:0008684">
    <property type="term" value="F:2-oxopent-4-enoate hydratase activity"/>
    <property type="evidence" value="ECO:0007669"/>
    <property type="project" value="TreeGrafter"/>
</dbReference>
<dbReference type="STRING" id="94624.Bpet2634"/>
<accession>A9IPR5</accession>
<dbReference type="SUPFAM" id="SSF46785">
    <property type="entry name" value="Winged helix' DNA-binding domain"/>
    <property type="match status" value="1"/>
</dbReference>
<reference evidence="1 2" key="1">
    <citation type="journal article" date="2008" name="BMC Genomics">
        <title>The missing link: Bordetella petrii is endowed with both the metabolic versatility of environmental bacteria and virulence traits of pathogenic Bordetellae.</title>
        <authorList>
            <person name="Gross R."/>
            <person name="Guzman C.A."/>
            <person name="Sebaihia M."/>
            <person name="Martins Dos Santos V.A."/>
            <person name="Pieper D.H."/>
            <person name="Koebnik R."/>
            <person name="Lechner M."/>
            <person name="Bartels D."/>
            <person name="Buhrmester J."/>
            <person name="Choudhuri J.V."/>
            <person name="Ebensen T."/>
            <person name="Gaigalat L."/>
            <person name="Herrmann S."/>
            <person name="Khachane A.N."/>
            <person name="Larisch C."/>
            <person name="Link S."/>
            <person name="Linke B."/>
            <person name="Meyer F."/>
            <person name="Mormann S."/>
            <person name="Nakunst D."/>
            <person name="Rueckert C."/>
            <person name="Schneiker-Bekel S."/>
            <person name="Schulze K."/>
            <person name="Vorhoelter F.J."/>
            <person name="Yevsa T."/>
            <person name="Engle J.T."/>
            <person name="Goldman W.E."/>
            <person name="Puehler A."/>
            <person name="Goebel U.B."/>
            <person name="Goesmann A."/>
            <person name="Bloecker H."/>
            <person name="Kaiser O."/>
            <person name="Martinez-Arias R."/>
        </authorList>
    </citation>
    <scope>NUCLEOTIDE SEQUENCE [LARGE SCALE GENOMIC DNA]</scope>
    <source>
        <strain evidence="2">ATCC BAA-461 / DSM 12804 / CCUG 43448 / CIP 107267 / Se-1111R</strain>
    </source>
</reference>
<dbReference type="InterPro" id="IPR036390">
    <property type="entry name" value="WH_DNA-bd_sf"/>
</dbReference>
<dbReference type="EC" id="4.2.1.-" evidence="1"/>
<evidence type="ECO:0000313" key="2">
    <source>
        <dbReference type="Proteomes" id="UP000001225"/>
    </source>
</evidence>
<dbReference type="Gene3D" id="3.90.850.10">
    <property type="entry name" value="Fumarylacetoacetase-like, C-terminal domain"/>
    <property type="match status" value="1"/>
</dbReference>
<dbReference type="Proteomes" id="UP000001225">
    <property type="component" value="Chromosome"/>
</dbReference>
<dbReference type="AlphaFoldDB" id="A9IPR5"/>
<evidence type="ECO:0000313" key="1">
    <source>
        <dbReference type="EMBL" id="CAP42976.1"/>
    </source>
</evidence>
<keyword evidence="2" id="KW-1185">Reference proteome</keyword>
<dbReference type="InterPro" id="IPR036663">
    <property type="entry name" value="Fumarylacetoacetase_C_sf"/>
</dbReference>
<dbReference type="GO" id="GO:0005737">
    <property type="term" value="C:cytoplasm"/>
    <property type="evidence" value="ECO:0007669"/>
    <property type="project" value="TreeGrafter"/>
</dbReference>
<dbReference type="EMBL" id="AM902716">
    <property type="protein sequence ID" value="CAP42976.1"/>
    <property type="molecule type" value="Genomic_DNA"/>
</dbReference>
<dbReference type="PANTHER" id="PTHR30143">
    <property type="entry name" value="ACID HYDRATASE"/>
    <property type="match status" value="1"/>
</dbReference>
<proteinExistence type="predicted"/>
<dbReference type="eggNOG" id="COG3971">
    <property type="taxonomic scope" value="Bacteria"/>
</dbReference>
<name>A9IPR5_BORPD</name>
<dbReference type="PANTHER" id="PTHR30143:SF0">
    <property type="entry name" value="2-KETO-4-PENTENOATE HYDRATASE"/>
    <property type="match status" value="1"/>
</dbReference>
<protein>
    <submittedName>
        <fullName evidence="1">2-oxo-hept-3-ene-1,7-dioate hydratase</fullName>
        <ecNumber evidence="1">4.2.1.-</ecNumber>
    </submittedName>
</protein>
<dbReference type="KEGG" id="bpt:Bpet2634"/>
<organism evidence="1 2">
    <name type="scientific">Bordetella petrii (strain ATCC BAA-461 / DSM 12804 / CCUG 43448 / CIP 107267 / Se-1111R)</name>
    <dbReference type="NCBI Taxonomy" id="340100"/>
    <lineage>
        <taxon>Bacteria</taxon>
        <taxon>Pseudomonadati</taxon>
        <taxon>Pseudomonadota</taxon>
        <taxon>Betaproteobacteria</taxon>
        <taxon>Burkholderiales</taxon>
        <taxon>Alcaligenaceae</taxon>
        <taxon>Bordetella</taxon>
    </lineage>
</organism>
<gene>
    <name evidence="1" type="primary">hpaH</name>
    <name evidence="1" type="ordered locus">Bpet2634</name>
</gene>
<keyword evidence="1" id="KW-0456">Lyase</keyword>